<keyword evidence="2" id="KW-0732">Signal</keyword>
<sequence length="583" mass="66183">MKRLLSLLLVLMLVMGALAGCGQSSKQEANNNTPQQNNTPQPSEEKVYQRNETLYYGGAMWGPPSNWNPLVPGNVVAGVVGLIYETLFNYDPVKNDLIPWLAEKGEWTSDKSYKVTLRDGLTWQDGKPLTSDDVRFTFEIAKENSDINYSPIWRWLESIETPDAKTIVFNFSTPHYHEWTFDLYQIPIIPKHIWEGKSKDKLLKDPNEKAIGSGPYLFDTYSNDRMVYKRNDNWWGIKALGLTPAPKRVVSLAVPSNNVALGMLMKGELDFSNFFLPGIPSLKSNYGITTFYDNPPYMIPDSTVFLFINTTKAPLNNVELRRAMAYAINPKVIVDKAYENQVMAANPLGFLPIKAWEEYYDNNVVSQYGFSYDPQKAKSILDAAGFKLGSDGIRTAPDGKKFKLEISVPYGWTDWMESAKIIADQLKAVGLDVEAKFPDFNKYYEDLTKGNFDLMINSFGSQTSISPWTLYNWLFAEIKDTQYNGNFGRFDAPGLRDLVDKFNETKMGSPEAKQVASQLEEIFLKNMPAIPIWYNGLWFQASNAVWENWPTEHDPYAYPCGWGGRWQTGGTMTLMKIKPKASQ</sequence>
<feature type="compositionally biased region" description="Low complexity" evidence="1">
    <location>
        <begin position="30"/>
        <end position="42"/>
    </location>
</feature>
<reference evidence="5" key="1">
    <citation type="submission" date="2016-11" db="EMBL/GenBank/DDBJ databases">
        <authorList>
            <person name="Varghese N."/>
            <person name="Submissions S."/>
        </authorList>
    </citation>
    <scope>NUCLEOTIDE SEQUENCE [LARGE SCALE GENOMIC DNA]</scope>
    <source>
        <strain evidence="5">DSM 18761</strain>
    </source>
</reference>
<gene>
    <name evidence="4" type="ORF">SAMN02745195_00257</name>
</gene>
<proteinExistence type="predicted"/>
<dbReference type="InterPro" id="IPR030678">
    <property type="entry name" value="Peptide/Ni-bd"/>
</dbReference>
<organism evidence="4 5">
    <name type="scientific">Thermoanaerobacter uzonensis DSM 18761</name>
    <dbReference type="NCBI Taxonomy" id="1123369"/>
    <lineage>
        <taxon>Bacteria</taxon>
        <taxon>Bacillati</taxon>
        <taxon>Bacillota</taxon>
        <taxon>Clostridia</taxon>
        <taxon>Thermoanaerobacterales</taxon>
        <taxon>Thermoanaerobacteraceae</taxon>
        <taxon>Thermoanaerobacter</taxon>
    </lineage>
</organism>
<dbReference type="EMBL" id="FQUR01000006">
    <property type="protein sequence ID" value="SHE35447.1"/>
    <property type="molecule type" value="Genomic_DNA"/>
</dbReference>
<dbReference type="CDD" id="cd08509">
    <property type="entry name" value="PBP2_TmCBP_oligosaccharides_like"/>
    <property type="match status" value="1"/>
</dbReference>
<protein>
    <submittedName>
        <fullName evidence="4">Peptide/nickel transport system substrate-binding protein</fullName>
    </submittedName>
</protein>
<dbReference type="GO" id="GO:0043190">
    <property type="term" value="C:ATP-binding cassette (ABC) transporter complex"/>
    <property type="evidence" value="ECO:0007669"/>
    <property type="project" value="InterPro"/>
</dbReference>
<dbReference type="FunFam" id="3.90.76.10:FF:000017">
    <property type="entry name" value="Oligopeptide ABC transporter, periplasmic oligopeptide-binding protein"/>
    <property type="match status" value="1"/>
</dbReference>
<dbReference type="SUPFAM" id="SSF53850">
    <property type="entry name" value="Periplasmic binding protein-like II"/>
    <property type="match status" value="1"/>
</dbReference>
<keyword evidence="5" id="KW-1185">Reference proteome</keyword>
<dbReference type="Gene3D" id="3.10.105.10">
    <property type="entry name" value="Dipeptide-binding Protein, Domain 3"/>
    <property type="match status" value="1"/>
</dbReference>
<dbReference type="Pfam" id="PF00496">
    <property type="entry name" value="SBP_bac_5"/>
    <property type="match status" value="1"/>
</dbReference>
<dbReference type="Proteomes" id="UP000184127">
    <property type="component" value="Unassembled WGS sequence"/>
</dbReference>
<accession>A0A1M4STV4</accession>
<dbReference type="GO" id="GO:1904680">
    <property type="term" value="F:peptide transmembrane transporter activity"/>
    <property type="evidence" value="ECO:0007669"/>
    <property type="project" value="TreeGrafter"/>
</dbReference>
<dbReference type="InterPro" id="IPR039424">
    <property type="entry name" value="SBP_5"/>
</dbReference>
<dbReference type="GO" id="GO:0042597">
    <property type="term" value="C:periplasmic space"/>
    <property type="evidence" value="ECO:0007669"/>
    <property type="project" value="UniProtKB-ARBA"/>
</dbReference>
<dbReference type="RefSeq" id="WP_072966767.1">
    <property type="nucleotide sequence ID" value="NZ_FQUR01000006.1"/>
</dbReference>
<evidence type="ECO:0000313" key="4">
    <source>
        <dbReference type="EMBL" id="SHE35447.1"/>
    </source>
</evidence>
<evidence type="ECO:0000313" key="5">
    <source>
        <dbReference type="Proteomes" id="UP000184127"/>
    </source>
</evidence>
<dbReference type="Gene3D" id="3.90.76.10">
    <property type="entry name" value="Dipeptide-binding Protein, Domain 1"/>
    <property type="match status" value="1"/>
</dbReference>
<dbReference type="PANTHER" id="PTHR30290">
    <property type="entry name" value="PERIPLASMIC BINDING COMPONENT OF ABC TRANSPORTER"/>
    <property type="match status" value="1"/>
</dbReference>
<dbReference type="Gene3D" id="3.40.190.10">
    <property type="entry name" value="Periplasmic binding protein-like II"/>
    <property type="match status" value="1"/>
</dbReference>
<name>A0A1M4STV4_9THEO</name>
<dbReference type="GO" id="GO:0015833">
    <property type="term" value="P:peptide transport"/>
    <property type="evidence" value="ECO:0007669"/>
    <property type="project" value="TreeGrafter"/>
</dbReference>
<dbReference type="AlphaFoldDB" id="A0A1M4STV4"/>
<dbReference type="PANTHER" id="PTHR30290:SF82">
    <property type="entry name" value="ABC-TYPE DIPEPTIDE_OLIGOPEPTIDE TRANSPORT SYSTEM, PERIPLASMIC COMPONENT"/>
    <property type="match status" value="1"/>
</dbReference>
<dbReference type="PROSITE" id="PS51257">
    <property type="entry name" value="PROKAR_LIPOPROTEIN"/>
    <property type="match status" value="1"/>
</dbReference>
<feature type="domain" description="Solute-binding protein family 5" evidence="3">
    <location>
        <begin position="97"/>
        <end position="475"/>
    </location>
</feature>
<dbReference type="InterPro" id="IPR000914">
    <property type="entry name" value="SBP_5_dom"/>
</dbReference>
<evidence type="ECO:0000259" key="3">
    <source>
        <dbReference type="Pfam" id="PF00496"/>
    </source>
</evidence>
<feature type="region of interest" description="Disordered" evidence="1">
    <location>
        <begin position="24"/>
        <end position="45"/>
    </location>
</feature>
<feature type="chain" id="PRO_5039541675" evidence="2">
    <location>
        <begin position="20"/>
        <end position="583"/>
    </location>
</feature>
<dbReference type="PIRSF" id="PIRSF002741">
    <property type="entry name" value="MppA"/>
    <property type="match status" value="1"/>
</dbReference>
<evidence type="ECO:0000256" key="2">
    <source>
        <dbReference type="SAM" id="SignalP"/>
    </source>
</evidence>
<evidence type="ECO:0000256" key="1">
    <source>
        <dbReference type="SAM" id="MobiDB-lite"/>
    </source>
</evidence>
<feature type="signal peptide" evidence="2">
    <location>
        <begin position="1"/>
        <end position="19"/>
    </location>
</feature>